<organism evidence="1">
    <name type="scientific">Anopheles marajoara</name>
    <dbReference type="NCBI Taxonomy" id="58244"/>
    <lineage>
        <taxon>Eukaryota</taxon>
        <taxon>Metazoa</taxon>
        <taxon>Ecdysozoa</taxon>
        <taxon>Arthropoda</taxon>
        <taxon>Hexapoda</taxon>
        <taxon>Insecta</taxon>
        <taxon>Pterygota</taxon>
        <taxon>Neoptera</taxon>
        <taxon>Endopterygota</taxon>
        <taxon>Diptera</taxon>
        <taxon>Nematocera</taxon>
        <taxon>Culicoidea</taxon>
        <taxon>Culicidae</taxon>
        <taxon>Anophelinae</taxon>
        <taxon>Anopheles</taxon>
    </lineage>
</organism>
<dbReference type="AlphaFoldDB" id="A0A2M4C9L6"/>
<dbReference type="EMBL" id="GGFJ01012784">
    <property type="protein sequence ID" value="MBW61925.1"/>
    <property type="molecule type" value="Transcribed_RNA"/>
</dbReference>
<proteinExistence type="predicted"/>
<accession>A0A2M4C9L6</accession>
<evidence type="ECO:0000313" key="1">
    <source>
        <dbReference type="EMBL" id="MBW61925.1"/>
    </source>
</evidence>
<name>A0A2M4C9L6_9DIPT</name>
<protein>
    <submittedName>
        <fullName evidence="1">Putative secreted protein</fullName>
    </submittedName>
</protein>
<sequence>MVALRQWLCGCVVVVIISHRCTSRCALLFYCRWLIWSLVDVWCGLWSFVRLKSEAFLCLKRGSSSAHFCRLKAIFTLAIKTASPITNHLPGSGV</sequence>
<reference evidence="1" key="1">
    <citation type="submission" date="2018-01" db="EMBL/GenBank/DDBJ databases">
        <title>An insight into the sialome of Amazonian anophelines.</title>
        <authorList>
            <person name="Ribeiro J.M."/>
            <person name="Scarpassa V."/>
            <person name="Calvo E."/>
        </authorList>
    </citation>
    <scope>NUCLEOTIDE SEQUENCE</scope>
    <source>
        <tissue evidence="1">Salivary glands</tissue>
    </source>
</reference>